<evidence type="ECO:0000256" key="5">
    <source>
        <dbReference type="ARBA" id="ARBA00022741"/>
    </source>
</evidence>
<evidence type="ECO:0000256" key="8">
    <source>
        <dbReference type="ARBA" id="ARBA00023152"/>
    </source>
</evidence>
<dbReference type="GO" id="GO:0005829">
    <property type="term" value="C:cytosol"/>
    <property type="evidence" value="ECO:0007669"/>
    <property type="project" value="TreeGrafter"/>
</dbReference>
<dbReference type="Proteomes" id="UP000578531">
    <property type="component" value="Unassembled WGS sequence"/>
</dbReference>
<dbReference type="OrthoDB" id="419537at2759"/>
<proteinExistence type="inferred from homology"/>
<comment type="similarity">
    <text evidence="2">Belongs to the hexokinase family.</text>
</comment>
<dbReference type="GO" id="GO:0005524">
    <property type="term" value="F:ATP binding"/>
    <property type="evidence" value="ECO:0007669"/>
    <property type="project" value="UniProtKB-KW"/>
</dbReference>
<evidence type="ECO:0000256" key="7">
    <source>
        <dbReference type="ARBA" id="ARBA00022840"/>
    </source>
</evidence>
<dbReference type="InterPro" id="IPR019807">
    <property type="entry name" value="Hexokinase_BS"/>
</dbReference>
<feature type="domain" description="Hexokinase C-terminal" evidence="11">
    <location>
        <begin position="384"/>
        <end position="652"/>
    </location>
</feature>
<feature type="transmembrane region" description="Helical" evidence="9">
    <location>
        <begin position="92"/>
        <end position="110"/>
    </location>
</feature>
<keyword evidence="7" id="KW-0067">ATP-binding</keyword>
<dbReference type="Gene3D" id="3.40.367.20">
    <property type="match status" value="1"/>
</dbReference>
<dbReference type="GO" id="GO:0001678">
    <property type="term" value="P:intracellular glucose homeostasis"/>
    <property type="evidence" value="ECO:0007669"/>
    <property type="project" value="InterPro"/>
</dbReference>
<dbReference type="GO" id="GO:0006006">
    <property type="term" value="P:glucose metabolic process"/>
    <property type="evidence" value="ECO:0007669"/>
    <property type="project" value="TreeGrafter"/>
</dbReference>
<evidence type="ECO:0000256" key="6">
    <source>
        <dbReference type="ARBA" id="ARBA00022777"/>
    </source>
</evidence>
<keyword evidence="4" id="KW-0808">Transferase</keyword>
<reference evidence="12 13" key="1">
    <citation type="journal article" date="2020" name="Genomics">
        <title>Complete, high-quality genomes from long-read metagenomic sequencing of two wolf lichen thalli reveals enigmatic genome architecture.</title>
        <authorList>
            <person name="McKenzie S.K."/>
            <person name="Walston R.F."/>
            <person name="Allen J.L."/>
        </authorList>
    </citation>
    <scope>NUCLEOTIDE SEQUENCE [LARGE SCALE GENOMIC DNA]</scope>
    <source>
        <strain evidence="12">WasteWater2</strain>
    </source>
</reference>
<evidence type="ECO:0000313" key="13">
    <source>
        <dbReference type="Proteomes" id="UP000578531"/>
    </source>
</evidence>
<dbReference type="InterPro" id="IPR022673">
    <property type="entry name" value="Hexokinase_C"/>
</dbReference>
<evidence type="ECO:0000256" key="2">
    <source>
        <dbReference type="ARBA" id="ARBA00009225"/>
    </source>
</evidence>
<dbReference type="PROSITE" id="PS00378">
    <property type="entry name" value="HEXOKINASE_1"/>
    <property type="match status" value="1"/>
</dbReference>
<evidence type="ECO:0000256" key="1">
    <source>
        <dbReference type="ARBA" id="ARBA00004888"/>
    </source>
</evidence>
<comment type="caution">
    <text evidence="12">The sequence shown here is derived from an EMBL/GenBank/DDBJ whole genome shotgun (WGS) entry which is preliminary data.</text>
</comment>
<dbReference type="AlphaFoldDB" id="A0A8H6L2K7"/>
<organism evidence="12 13">
    <name type="scientific">Letharia columbiana</name>
    <dbReference type="NCBI Taxonomy" id="112416"/>
    <lineage>
        <taxon>Eukaryota</taxon>
        <taxon>Fungi</taxon>
        <taxon>Dikarya</taxon>
        <taxon>Ascomycota</taxon>
        <taxon>Pezizomycotina</taxon>
        <taxon>Lecanoromycetes</taxon>
        <taxon>OSLEUM clade</taxon>
        <taxon>Lecanoromycetidae</taxon>
        <taxon>Lecanorales</taxon>
        <taxon>Lecanorineae</taxon>
        <taxon>Parmeliaceae</taxon>
        <taxon>Letharia</taxon>
    </lineage>
</organism>
<protein>
    <recommendedName>
        <fullName evidence="3">glucokinase</fullName>
        <ecNumber evidence="3">2.7.1.2</ecNumber>
    </recommendedName>
</protein>
<evidence type="ECO:0000313" key="12">
    <source>
        <dbReference type="EMBL" id="KAF6233143.1"/>
    </source>
</evidence>
<dbReference type="UniPathway" id="UPA00109">
    <property type="reaction ID" value="UER00180"/>
</dbReference>
<comment type="pathway">
    <text evidence="1">Carbohydrate degradation; glycolysis; D-glyceraldehyde 3-phosphate and glycerone phosphate from D-glucose: step 1/4.</text>
</comment>
<dbReference type="InterPro" id="IPR001312">
    <property type="entry name" value="Hexokinase"/>
</dbReference>
<evidence type="ECO:0000256" key="4">
    <source>
        <dbReference type="ARBA" id="ARBA00022679"/>
    </source>
</evidence>
<sequence>MICESWKSSNSSSEFHRAEARSFLRIDLGQRPESLLLQQLPRHLSPQTGALAFLRSHIPPIFETSSSVPVFYPSADYKQALKLSRRSTCTTAQLLSFAVLLVLVALQLFAPTPLLPRQSSENDLPHRDVSQRCPPPVCENLSIISEPLPVSRAYKMSVLEEAKRVAAEFEYSSEDLNRGVKAFISQMDEGLQKKGTSMSQIPTYVTAVPNGTEKGLYLAVDLGGTNFRVCSIQLHGNTTFSLTQSKVAIPRELMVAKTSHELFSFLAKQIENFLRTHHNDHFEAHVKRRKTMSSGEGFRNEEIFQLGFTFSFPVNQIGINRGTLARWTKGFDIDDAIGQDVCELLQIEIDALHLPVKVAALVNDTVGTLMARSYTSPGKTGTLLGAIFGTGTNGAYVEKLDKVTKLKSIVEGADYDKSTGNMIVNTEWGSFDNQMSVLPNTPYDEALDKATPNPGIQMFEKRVSGMFLGEILRNTILTLVKDPKCQLFKDSNSSTNDLHSTTTIAENSALYKQWGVDTSFLSIVAADVSPGLKVTRQELSKGFGVDAASTEDAEAIKLLVNAIGKRSARLSAVALGAIVISTDNHVSTGGGDDDVVDIGVDGSLVEYYPGFEDYVREAFREMPEIGAQGERRIRIGIAKDGSGVGAALIALVAAHMGGD</sequence>
<gene>
    <name evidence="12" type="ORF">HO173_008687</name>
</gene>
<keyword evidence="5" id="KW-0547">Nucleotide-binding</keyword>
<dbReference type="GO" id="GO:0008865">
    <property type="term" value="F:fructokinase activity"/>
    <property type="evidence" value="ECO:0007669"/>
    <property type="project" value="TreeGrafter"/>
</dbReference>
<dbReference type="PANTHER" id="PTHR19443:SF30">
    <property type="entry name" value="GLUCOKINASE-1-RELATED"/>
    <property type="match status" value="1"/>
</dbReference>
<name>A0A8H6L2K7_9LECA</name>
<evidence type="ECO:0000259" key="11">
    <source>
        <dbReference type="Pfam" id="PF03727"/>
    </source>
</evidence>
<evidence type="ECO:0000256" key="3">
    <source>
        <dbReference type="ARBA" id="ARBA00012323"/>
    </source>
</evidence>
<dbReference type="Pfam" id="PF00349">
    <property type="entry name" value="Hexokinase_1"/>
    <property type="match status" value="1"/>
</dbReference>
<dbReference type="FunFam" id="3.30.420.40:FF:000034">
    <property type="entry name" value="Phosphotransferase"/>
    <property type="match status" value="1"/>
</dbReference>
<dbReference type="GO" id="GO:0004340">
    <property type="term" value="F:glucokinase activity"/>
    <property type="evidence" value="ECO:0007669"/>
    <property type="project" value="UniProtKB-EC"/>
</dbReference>
<keyword evidence="9" id="KW-0472">Membrane</keyword>
<dbReference type="EMBL" id="JACCJC010000041">
    <property type="protein sequence ID" value="KAF6233143.1"/>
    <property type="molecule type" value="Genomic_DNA"/>
</dbReference>
<dbReference type="PROSITE" id="PS51748">
    <property type="entry name" value="HEXOKINASE_2"/>
    <property type="match status" value="1"/>
</dbReference>
<keyword evidence="6" id="KW-0418">Kinase</keyword>
<feature type="domain" description="Hexokinase N-terminal" evidence="10">
    <location>
        <begin position="162"/>
        <end position="374"/>
    </location>
</feature>
<keyword evidence="9" id="KW-1133">Transmembrane helix</keyword>
<evidence type="ECO:0000256" key="9">
    <source>
        <dbReference type="SAM" id="Phobius"/>
    </source>
</evidence>
<evidence type="ECO:0000259" key="10">
    <source>
        <dbReference type="Pfam" id="PF00349"/>
    </source>
</evidence>
<dbReference type="Pfam" id="PF03727">
    <property type="entry name" value="Hexokinase_2"/>
    <property type="match status" value="1"/>
</dbReference>
<dbReference type="GO" id="GO:0005739">
    <property type="term" value="C:mitochondrion"/>
    <property type="evidence" value="ECO:0007669"/>
    <property type="project" value="TreeGrafter"/>
</dbReference>
<dbReference type="Gene3D" id="3.30.420.40">
    <property type="match status" value="1"/>
</dbReference>
<dbReference type="InterPro" id="IPR022672">
    <property type="entry name" value="Hexokinase_N"/>
</dbReference>
<dbReference type="SUPFAM" id="SSF53067">
    <property type="entry name" value="Actin-like ATPase domain"/>
    <property type="match status" value="2"/>
</dbReference>
<dbReference type="PRINTS" id="PR00475">
    <property type="entry name" value="HEXOKINASE"/>
</dbReference>
<dbReference type="RefSeq" id="XP_037162565.1">
    <property type="nucleotide sequence ID" value="XM_037310583.1"/>
</dbReference>
<dbReference type="GO" id="GO:0005536">
    <property type="term" value="F:D-glucose binding"/>
    <property type="evidence" value="ECO:0007669"/>
    <property type="project" value="InterPro"/>
</dbReference>
<keyword evidence="9" id="KW-0812">Transmembrane</keyword>
<dbReference type="PANTHER" id="PTHR19443">
    <property type="entry name" value="HEXOKINASE"/>
    <property type="match status" value="1"/>
</dbReference>
<dbReference type="GO" id="GO:0006096">
    <property type="term" value="P:glycolytic process"/>
    <property type="evidence" value="ECO:0007669"/>
    <property type="project" value="UniProtKB-UniPathway"/>
</dbReference>
<dbReference type="GeneID" id="59290341"/>
<dbReference type="EC" id="2.7.1.2" evidence="3"/>
<keyword evidence="8" id="KW-0324">Glycolysis</keyword>
<keyword evidence="13" id="KW-1185">Reference proteome</keyword>
<dbReference type="InterPro" id="IPR043129">
    <property type="entry name" value="ATPase_NBD"/>
</dbReference>
<accession>A0A8H6L2K7</accession>